<protein>
    <recommendedName>
        <fullName evidence="3">Major facilitator superfamily (MFS) profile domain-containing protein</fullName>
    </recommendedName>
</protein>
<name>A0A2T2WNS6_SULTH</name>
<dbReference type="Proteomes" id="UP000242705">
    <property type="component" value="Unassembled WGS sequence"/>
</dbReference>
<reference evidence="1 2" key="1">
    <citation type="journal article" date="2014" name="BMC Genomics">
        <title>Comparison of environmental and isolate Sulfobacillus genomes reveals diverse carbon, sulfur, nitrogen, and hydrogen metabolisms.</title>
        <authorList>
            <person name="Justice N.B."/>
            <person name="Norman A."/>
            <person name="Brown C.T."/>
            <person name="Singh A."/>
            <person name="Thomas B.C."/>
            <person name="Banfield J.F."/>
        </authorList>
    </citation>
    <scope>NUCLEOTIDE SEQUENCE [LARGE SCALE GENOMIC DNA]</scope>
    <source>
        <strain evidence="1">AMDSBA5</strain>
    </source>
</reference>
<dbReference type="Gene3D" id="1.10.286.90">
    <property type="entry name" value="MFS transporter, transmembrane helix TM10b"/>
    <property type="match status" value="1"/>
</dbReference>
<comment type="caution">
    <text evidence="1">The sequence shown here is derived from an EMBL/GenBank/DDBJ whole genome shotgun (WGS) entry which is preliminary data.</text>
</comment>
<sequence length="82" mass="9361">MGALGGLLIIPLRRKLHESPYWLMAKGRHSEAEAVMVQAEQRTIQRQGNLPVSDRPDIIQHTAVPPRTFPPQAYSQLTFRTW</sequence>
<gene>
    <name evidence="1" type="ORF">C7B47_15590</name>
</gene>
<evidence type="ECO:0008006" key="3">
    <source>
        <dbReference type="Google" id="ProtNLM"/>
    </source>
</evidence>
<evidence type="ECO:0000313" key="2">
    <source>
        <dbReference type="Proteomes" id="UP000242705"/>
    </source>
</evidence>
<accession>A0A2T2WNS6</accession>
<dbReference type="SUPFAM" id="SSF103473">
    <property type="entry name" value="MFS general substrate transporter"/>
    <property type="match status" value="1"/>
</dbReference>
<dbReference type="AlphaFoldDB" id="A0A2T2WNS6"/>
<organism evidence="1 2">
    <name type="scientific">Sulfobacillus thermosulfidooxidans</name>
    <dbReference type="NCBI Taxonomy" id="28034"/>
    <lineage>
        <taxon>Bacteria</taxon>
        <taxon>Bacillati</taxon>
        <taxon>Bacillota</taxon>
        <taxon>Clostridia</taxon>
        <taxon>Eubacteriales</taxon>
        <taxon>Clostridiales Family XVII. Incertae Sedis</taxon>
        <taxon>Sulfobacillus</taxon>
    </lineage>
</organism>
<dbReference type="InterPro" id="IPR036259">
    <property type="entry name" value="MFS_trans_sf"/>
</dbReference>
<evidence type="ECO:0000313" key="1">
    <source>
        <dbReference type="EMBL" id="PSR23863.1"/>
    </source>
</evidence>
<dbReference type="EMBL" id="PXYX01000064">
    <property type="protein sequence ID" value="PSR23863.1"/>
    <property type="molecule type" value="Genomic_DNA"/>
</dbReference>
<proteinExistence type="predicted"/>